<dbReference type="EMBL" id="ABEU02000014">
    <property type="protein sequence ID" value="PNR41275.1"/>
    <property type="molecule type" value="Genomic_DNA"/>
</dbReference>
<evidence type="ECO:0000313" key="2">
    <source>
        <dbReference type="EMBL" id="PNR41279.1"/>
    </source>
</evidence>
<dbReference type="Gramene" id="Pp3c14_18631V3.1">
    <property type="protein sequence ID" value="PAC:32960974.CDS.1"/>
    <property type="gene ID" value="Pp3c14_18631"/>
</dbReference>
<protein>
    <submittedName>
        <fullName evidence="2 3">Uncharacterized protein</fullName>
    </submittedName>
</protein>
<dbReference type="Gramene" id="Pp3c14_18541V3.1">
    <property type="protein sequence ID" value="PAC:32961133.CDS.1"/>
    <property type="gene ID" value="Pp3c14_18541"/>
</dbReference>
<dbReference type="EnsemblPlants" id="Pp3c14_18631V3.1">
    <property type="protein sequence ID" value="PAC:32960974.CDS.1"/>
    <property type="gene ID" value="Pp3c14_18631"/>
</dbReference>
<keyword evidence="4" id="KW-1185">Reference proteome</keyword>
<reference evidence="3" key="3">
    <citation type="submission" date="2020-12" db="UniProtKB">
        <authorList>
            <consortium name="EnsemblPlants"/>
        </authorList>
    </citation>
    <scope>IDENTIFICATION</scope>
</reference>
<organism evidence="2">
    <name type="scientific">Physcomitrium patens</name>
    <name type="common">Spreading-leaved earth moss</name>
    <name type="synonym">Physcomitrella patens</name>
    <dbReference type="NCBI Taxonomy" id="3218"/>
    <lineage>
        <taxon>Eukaryota</taxon>
        <taxon>Viridiplantae</taxon>
        <taxon>Streptophyta</taxon>
        <taxon>Embryophyta</taxon>
        <taxon>Bryophyta</taxon>
        <taxon>Bryophytina</taxon>
        <taxon>Bryopsida</taxon>
        <taxon>Funariidae</taxon>
        <taxon>Funariales</taxon>
        <taxon>Funariaceae</taxon>
        <taxon>Physcomitrium</taxon>
    </lineage>
</organism>
<accession>A0A2K1JID7</accession>
<gene>
    <name evidence="1" type="ORF">PHYPA_018678</name>
    <name evidence="2" type="ORF">PHYPA_018682</name>
</gene>
<proteinExistence type="predicted"/>
<evidence type="ECO:0000313" key="1">
    <source>
        <dbReference type="EMBL" id="PNR41275.1"/>
    </source>
</evidence>
<evidence type="ECO:0000313" key="3">
    <source>
        <dbReference type="EnsemblPlants" id="PAC:32960974.CDS.1"/>
    </source>
</evidence>
<sequence>MQRRGPMSTVPHPVLCSNCCRSDLPNLPIHSSRRSVPGVKTSYRSFLFEQAAATSSIAPVYQPSNKFLPLDKSSTTKSQSPSLP</sequence>
<dbReference type="EnsemblPlants" id="Pp3c14_18541V3.1">
    <property type="protein sequence ID" value="PAC:32961133.CDS.1"/>
    <property type="gene ID" value="Pp3c14_18541"/>
</dbReference>
<evidence type="ECO:0000313" key="4">
    <source>
        <dbReference type="Proteomes" id="UP000006727"/>
    </source>
</evidence>
<reference evidence="2 4" key="1">
    <citation type="journal article" date="2008" name="Science">
        <title>The Physcomitrella genome reveals evolutionary insights into the conquest of land by plants.</title>
        <authorList>
            <person name="Rensing S."/>
            <person name="Lang D."/>
            <person name="Zimmer A."/>
            <person name="Terry A."/>
            <person name="Salamov A."/>
            <person name="Shapiro H."/>
            <person name="Nishiyama T."/>
            <person name="Perroud P.-F."/>
            <person name="Lindquist E."/>
            <person name="Kamisugi Y."/>
            <person name="Tanahashi T."/>
            <person name="Sakakibara K."/>
            <person name="Fujita T."/>
            <person name="Oishi K."/>
            <person name="Shin-I T."/>
            <person name="Kuroki Y."/>
            <person name="Toyoda A."/>
            <person name="Suzuki Y."/>
            <person name="Hashimoto A."/>
            <person name="Yamaguchi K."/>
            <person name="Sugano A."/>
            <person name="Kohara Y."/>
            <person name="Fujiyama A."/>
            <person name="Anterola A."/>
            <person name="Aoki S."/>
            <person name="Ashton N."/>
            <person name="Barbazuk W.B."/>
            <person name="Barker E."/>
            <person name="Bennetzen J."/>
            <person name="Bezanilla M."/>
            <person name="Blankenship R."/>
            <person name="Cho S.H."/>
            <person name="Dutcher S."/>
            <person name="Estelle M."/>
            <person name="Fawcett J.A."/>
            <person name="Gundlach H."/>
            <person name="Hanada K."/>
            <person name="Heyl A."/>
            <person name="Hicks K.A."/>
            <person name="Hugh J."/>
            <person name="Lohr M."/>
            <person name="Mayer K."/>
            <person name="Melkozernov A."/>
            <person name="Murata T."/>
            <person name="Nelson D."/>
            <person name="Pils B."/>
            <person name="Prigge M."/>
            <person name="Reiss B."/>
            <person name="Renner T."/>
            <person name="Rombauts S."/>
            <person name="Rushton P."/>
            <person name="Sanderfoot A."/>
            <person name="Schween G."/>
            <person name="Shiu S.-H."/>
            <person name="Stueber K."/>
            <person name="Theodoulou F.L."/>
            <person name="Tu H."/>
            <person name="Van de Peer Y."/>
            <person name="Verrier P.J."/>
            <person name="Waters E."/>
            <person name="Wood A."/>
            <person name="Yang L."/>
            <person name="Cove D."/>
            <person name="Cuming A."/>
            <person name="Hasebe M."/>
            <person name="Lucas S."/>
            <person name="Mishler D.B."/>
            <person name="Reski R."/>
            <person name="Grigoriev I."/>
            <person name="Quatrano R.S."/>
            <person name="Boore J.L."/>
        </authorList>
    </citation>
    <scope>NUCLEOTIDE SEQUENCE [LARGE SCALE GENOMIC DNA]</scope>
    <source>
        <strain evidence="3 4">cv. Gransden 2004</strain>
    </source>
</reference>
<dbReference type="AlphaFoldDB" id="A0A2K1JID7"/>
<dbReference type="Proteomes" id="UP000006727">
    <property type="component" value="Chromosome 14"/>
</dbReference>
<dbReference type="InParanoid" id="A0A2K1JID7"/>
<name>A0A2K1JID7_PHYPA</name>
<dbReference type="EMBL" id="ABEU02000014">
    <property type="protein sequence ID" value="PNR41279.1"/>
    <property type="molecule type" value="Genomic_DNA"/>
</dbReference>
<reference evidence="2 4" key="2">
    <citation type="journal article" date="2018" name="Plant J.">
        <title>The Physcomitrella patens chromosome-scale assembly reveals moss genome structure and evolution.</title>
        <authorList>
            <person name="Lang D."/>
            <person name="Ullrich K.K."/>
            <person name="Murat F."/>
            <person name="Fuchs J."/>
            <person name="Jenkins J."/>
            <person name="Haas F.B."/>
            <person name="Piednoel M."/>
            <person name="Gundlach H."/>
            <person name="Van Bel M."/>
            <person name="Meyberg R."/>
            <person name="Vives C."/>
            <person name="Morata J."/>
            <person name="Symeonidi A."/>
            <person name="Hiss M."/>
            <person name="Muchero W."/>
            <person name="Kamisugi Y."/>
            <person name="Saleh O."/>
            <person name="Blanc G."/>
            <person name="Decker E.L."/>
            <person name="van Gessel N."/>
            <person name="Grimwood J."/>
            <person name="Hayes R.D."/>
            <person name="Graham S.W."/>
            <person name="Gunter L.E."/>
            <person name="McDaniel S.F."/>
            <person name="Hoernstein S.N.W."/>
            <person name="Larsson A."/>
            <person name="Li F.W."/>
            <person name="Perroud P.F."/>
            <person name="Phillips J."/>
            <person name="Ranjan P."/>
            <person name="Rokshar D.S."/>
            <person name="Rothfels C.J."/>
            <person name="Schneider L."/>
            <person name="Shu S."/>
            <person name="Stevenson D.W."/>
            <person name="Thummler F."/>
            <person name="Tillich M."/>
            <person name="Villarreal Aguilar J.C."/>
            <person name="Widiez T."/>
            <person name="Wong G.K."/>
            <person name="Wymore A."/>
            <person name="Zhang Y."/>
            <person name="Zimmer A.D."/>
            <person name="Quatrano R.S."/>
            <person name="Mayer K.F.X."/>
            <person name="Goodstein D."/>
            <person name="Casacuberta J.M."/>
            <person name="Vandepoele K."/>
            <person name="Reski R."/>
            <person name="Cuming A.C."/>
            <person name="Tuskan G.A."/>
            <person name="Maumus F."/>
            <person name="Salse J."/>
            <person name="Schmutz J."/>
            <person name="Rensing S.A."/>
        </authorList>
    </citation>
    <scope>NUCLEOTIDE SEQUENCE [LARGE SCALE GENOMIC DNA]</scope>
    <source>
        <strain evidence="3 4">cv. Gransden 2004</strain>
    </source>
</reference>